<dbReference type="GO" id="GO:0019646">
    <property type="term" value="P:aerobic electron transport chain"/>
    <property type="evidence" value="ECO:0007669"/>
    <property type="project" value="TreeGrafter"/>
</dbReference>
<keyword evidence="9 12" id="KW-1133">Transmembrane helix</keyword>
<evidence type="ECO:0000313" key="13">
    <source>
        <dbReference type="EMBL" id="TKW60610.1"/>
    </source>
</evidence>
<feature type="transmembrane region" description="Helical" evidence="12">
    <location>
        <begin position="271"/>
        <end position="290"/>
    </location>
</feature>
<feature type="transmembrane region" description="Helical" evidence="12">
    <location>
        <begin position="13"/>
        <end position="43"/>
    </location>
</feature>
<keyword evidence="8" id="KW-0249">Electron transport</keyword>
<reference evidence="13 14" key="1">
    <citation type="journal article" date="2017" name="Nat. Commun.">
        <title>In situ click chemistry generation of cyclooxygenase-2 inhibitors.</title>
        <authorList>
            <person name="Bhardwaj A."/>
            <person name="Kaur J."/>
            <person name="Wuest M."/>
            <person name="Wuest F."/>
        </authorList>
    </citation>
    <scope>NUCLEOTIDE SEQUENCE [LARGE SCALE GENOMIC DNA]</scope>
    <source>
        <strain evidence="13">S2_018_000_R2_106</strain>
    </source>
</reference>
<evidence type="ECO:0000256" key="3">
    <source>
        <dbReference type="ARBA" id="ARBA00022448"/>
    </source>
</evidence>
<feature type="transmembrane region" description="Helical" evidence="12">
    <location>
        <begin position="127"/>
        <end position="153"/>
    </location>
</feature>
<keyword evidence="6 12" id="KW-0812">Transmembrane</keyword>
<evidence type="ECO:0000256" key="2">
    <source>
        <dbReference type="ARBA" id="ARBA00007543"/>
    </source>
</evidence>
<keyword evidence="4" id="KW-1003">Cell membrane</keyword>
<evidence type="ECO:0000256" key="10">
    <source>
        <dbReference type="ARBA" id="ARBA00023004"/>
    </source>
</evidence>
<keyword evidence="3" id="KW-0813">Transport</keyword>
<evidence type="ECO:0000256" key="12">
    <source>
        <dbReference type="SAM" id="Phobius"/>
    </source>
</evidence>
<dbReference type="InterPro" id="IPR003317">
    <property type="entry name" value="Cyt-d_oxidase_su2"/>
</dbReference>
<dbReference type="Pfam" id="PF02322">
    <property type="entry name" value="Cyt_bd_oxida_II"/>
    <property type="match status" value="1"/>
</dbReference>
<comment type="subcellular location">
    <subcellularLocation>
        <location evidence="1">Cell membrane</location>
        <topology evidence="1">Multi-pass membrane protein</topology>
    </subcellularLocation>
</comment>
<feature type="transmembrane region" description="Helical" evidence="12">
    <location>
        <begin position="173"/>
        <end position="196"/>
    </location>
</feature>
<feature type="transmembrane region" description="Helical" evidence="12">
    <location>
        <begin position="342"/>
        <end position="364"/>
    </location>
</feature>
<comment type="caution">
    <text evidence="13">The sequence shown here is derived from an EMBL/GenBank/DDBJ whole genome shotgun (WGS) entry which is preliminary data.</text>
</comment>
<feature type="transmembrane region" description="Helical" evidence="12">
    <location>
        <begin position="89"/>
        <end position="106"/>
    </location>
</feature>
<evidence type="ECO:0000256" key="8">
    <source>
        <dbReference type="ARBA" id="ARBA00022982"/>
    </source>
</evidence>
<accession>A0A6N4RC15</accession>
<keyword evidence="10" id="KW-0408">Iron</keyword>
<evidence type="ECO:0000256" key="9">
    <source>
        <dbReference type="ARBA" id="ARBA00022989"/>
    </source>
</evidence>
<dbReference type="GO" id="GO:0005886">
    <property type="term" value="C:plasma membrane"/>
    <property type="evidence" value="ECO:0007669"/>
    <property type="project" value="UniProtKB-SubCell"/>
</dbReference>
<evidence type="ECO:0000256" key="1">
    <source>
        <dbReference type="ARBA" id="ARBA00004651"/>
    </source>
</evidence>
<dbReference type="PIRSF" id="PIRSF000267">
    <property type="entry name" value="Cyt_oxidse_sub2"/>
    <property type="match status" value="1"/>
</dbReference>
<evidence type="ECO:0000256" key="11">
    <source>
        <dbReference type="ARBA" id="ARBA00023136"/>
    </source>
</evidence>
<proteinExistence type="inferred from homology"/>
<sequence length="386" mass="42446">MIPMPVDYETLRLIWWGLLGVLLIGFAIMDGFDMGVAFLNPLLGKRDAEHRQIINTMAPVWEGNQVWLILGAGAIFAAFPAIYATAFSGFYLAMLLTLLSLVLRPVSLEFRQKFTTPRVRKLFDWTLFTSGLVPPLIFGVAVGNIFLGVPFYLDDMQLPHYVDTFFGSLFHLLKPFALLAGLTSLTMLATHGAVYLTAKTEGAVHTRALKTAYIGLAVWAILFTIGGVWVNHLTGFTITSAVVTNGPSNPTLKTVVMESGVWLRNFHSTPLLWSIPALAFGGALTAAILLRLRRYALAFAASGTMVAGTIATAGVALFPFMFTSSLQPSHSFTVWDATSSHLTLWLMLLASIVFVPLILAYTAWAFHKLRDIIRTEDIESGRGFFY</sequence>
<protein>
    <submittedName>
        <fullName evidence="13">Cytochrome d ubiquinol oxidase subunit II</fullName>
    </submittedName>
</protein>
<dbReference type="PANTHER" id="PTHR43141:SF5">
    <property type="entry name" value="CYTOCHROME BD-I UBIQUINOL OXIDASE SUBUNIT 2"/>
    <property type="match status" value="1"/>
</dbReference>
<evidence type="ECO:0000256" key="7">
    <source>
        <dbReference type="ARBA" id="ARBA00022723"/>
    </source>
</evidence>
<organism evidence="13 14">
    <name type="scientific">Blastochloris viridis</name>
    <name type="common">Rhodopseudomonas viridis</name>
    <dbReference type="NCBI Taxonomy" id="1079"/>
    <lineage>
        <taxon>Bacteria</taxon>
        <taxon>Pseudomonadati</taxon>
        <taxon>Pseudomonadota</taxon>
        <taxon>Alphaproteobacteria</taxon>
        <taxon>Hyphomicrobiales</taxon>
        <taxon>Blastochloridaceae</taxon>
        <taxon>Blastochloris</taxon>
    </lineage>
</organism>
<keyword evidence="7" id="KW-0479">Metal-binding</keyword>
<dbReference type="AlphaFoldDB" id="A0A6N4RC15"/>
<evidence type="ECO:0000256" key="6">
    <source>
        <dbReference type="ARBA" id="ARBA00022692"/>
    </source>
</evidence>
<comment type="similarity">
    <text evidence="2">Belongs to the cytochrome ubiquinol oxidase subunit 2 family.</text>
</comment>
<keyword evidence="11 12" id="KW-0472">Membrane</keyword>
<evidence type="ECO:0000256" key="4">
    <source>
        <dbReference type="ARBA" id="ARBA00022475"/>
    </source>
</evidence>
<dbReference type="EMBL" id="VAFM01000002">
    <property type="protein sequence ID" value="TKW60610.1"/>
    <property type="molecule type" value="Genomic_DNA"/>
</dbReference>
<dbReference type="NCBIfam" id="TIGR00203">
    <property type="entry name" value="cydB"/>
    <property type="match status" value="1"/>
</dbReference>
<feature type="transmembrane region" description="Helical" evidence="12">
    <location>
        <begin position="297"/>
        <end position="322"/>
    </location>
</feature>
<dbReference type="GO" id="GO:0009055">
    <property type="term" value="F:electron transfer activity"/>
    <property type="evidence" value="ECO:0007669"/>
    <property type="project" value="TreeGrafter"/>
</dbReference>
<gene>
    <name evidence="13" type="primary">cydB</name>
    <name evidence="13" type="ORF">DI628_06825</name>
</gene>
<dbReference type="Proteomes" id="UP000320948">
    <property type="component" value="Unassembled WGS sequence"/>
</dbReference>
<keyword evidence="5" id="KW-0349">Heme</keyword>
<name>A0A6N4RC15_BLAVI</name>
<dbReference type="PANTHER" id="PTHR43141">
    <property type="entry name" value="CYTOCHROME BD2 SUBUNIT II"/>
    <property type="match status" value="1"/>
</dbReference>
<dbReference type="GO" id="GO:0070069">
    <property type="term" value="C:cytochrome complex"/>
    <property type="evidence" value="ECO:0007669"/>
    <property type="project" value="TreeGrafter"/>
</dbReference>
<evidence type="ECO:0000313" key="14">
    <source>
        <dbReference type="Proteomes" id="UP000320948"/>
    </source>
</evidence>
<dbReference type="GO" id="GO:0046872">
    <property type="term" value="F:metal ion binding"/>
    <property type="evidence" value="ECO:0007669"/>
    <property type="project" value="UniProtKB-KW"/>
</dbReference>
<dbReference type="GO" id="GO:0016682">
    <property type="term" value="F:oxidoreductase activity, acting on diphenols and related substances as donors, oxygen as acceptor"/>
    <property type="evidence" value="ECO:0007669"/>
    <property type="project" value="TreeGrafter"/>
</dbReference>
<evidence type="ECO:0000256" key="5">
    <source>
        <dbReference type="ARBA" id="ARBA00022617"/>
    </source>
</evidence>
<feature type="transmembrane region" description="Helical" evidence="12">
    <location>
        <begin position="208"/>
        <end position="230"/>
    </location>
</feature>